<feature type="transmembrane region" description="Helical" evidence="6">
    <location>
        <begin position="85"/>
        <end position="103"/>
    </location>
</feature>
<dbReference type="PANTHER" id="PTHR37422">
    <property type="entry name" value="TEICHURONIC ACID BIOSYNTHESIS PROTEIN TUAE"/>
    <property type="match status" value="1"/>
</dbReference>
<evidence type="ECO:0000313" key="9">
    <source>
        <dbReference type="Proteomes" id="UP000184192"/>
    </source>
</evidence>
<dbReference type="Proteomes" id="UP000184192">
    <property type="component" value="Unassembled WGS sequence"/>
</dbReference>
<dbReference type="RefSeq" id="WP_025831053.1">
    <property type="nucleotide sequence ID" value="NZ_FQZN01000001.1"/>
</dbReference>
<evidence type="ECO:0000256" key="4">
    <source>
        <dbReference type="ARBA" id="ARBA00023136"/>
    </source>
</evidence>
<evidence type="ECO:0000256" key="5">
    <source>
        <dbReference type="PROSITE-ProRule" id="PRU00339"/>
    </source>
</evidence>
<feature type="transmembrane region" description="Helical" evidence="6">
    <location>
        <begin position="115"/>
        <end position="135"/>
    </location>
</feature>
<feature type="transmembrane region" description="Helical" evidence="6">
    <location>
        <begin position="155"/>
        <end position="172"/>
    </location>
</feature>
<dbReference type="PROSITE" id="PS50005">
    <property type="entry name" value="TPR"/>
    <property type="match status" value="1"/>
</dbReference>
<dbReference type="GeneID" id="92710341"/>
<keyword evidence="5" id="KW-0802">TPR repeat</keyword>
<evidence type="ECO:0000256" key="2">
    <source>
        <dbReference type="ARBA" id="ARBA00022692"/>
    </source>
</evidence>
<keyword evidence="4 6" id="KW-0472">Membrane</keyword>
<evidence type="ECO:0000256" key="6">
    <source>
        <dbReference type="SAM" id="Phobius"/>
    </source>
</evidence>
<sequence>MLRFISTIILCGVLCSTFIDYGANDCFFLLFPFTVSVGIAGLLALALSMLKGNSFRLTLPDGLITAGVIYYLVRYDYQLHLADWKVIYAALLLLLWYISRIILSSPQASKKMVSVGIVGIGCLLAGWGLLQLYGFCHSNHFLYRITGPFFNPGPYSGYLVMLLPVCLHHLLLAKGWQRYCWWGAFALMLCIIPAAMSRSAWVAIVVSLLWVLGMHKDWWTAFRNFAKRTPRKAVGYVTSVCVLAALVCVLLFQLKADSARGRLFIWKNTCTAIAEQPLIGYGPGSFQMVYGKVQAAYFAAGKGTVDEKRVAGYAEYTFNEYLQSLVEGGGILLLFILSFGISVFRQGIAHKRYDFCGALFSLAVFAFSSYPLQILPFGIAGVVFSAACISKEEVACASEEEKEKQADGKKNLLALALSVLLCGGAGIGIYKLRNLGELGEQWYKANILSYSQVYDVASTGYERLYSRLNYHPDFLKSYAGSLYSEGRSLDACKILERAKQVSCNFDIWNIQGRYYQSAGYYRSAEHCFEQSLLLAPERLYPYYLLAKLYVEPKFLNQEKAKQMATIVMTKSPKVHSRAVDEMRKEMKQLLSRYK</sequence>
<dbReference type="InterPro" id="IPR011990">
    <property type="entry name" value="TPR-like_helical_dom_sf"/>
</dbReference>
<feature type="transmembrane region" description="Helical" evidence="6">
    <location>
        <begin position="202"/>
        <end position="221"/>
    </location>
</feature>
<dbReference type="AlphaFoldDB" id="A0A1M6A6X0"/>
<dbReference type="GO" id="GO:0016874">
    <property type="term" value="F:ligase activity"/>
    <property type="evidence" value="ECO:0007669"/>
    <property type="project" value="UniProtKB-KW"/>
</dbReference>
<dbReference type="EMBL" id="FQZN01000001">
    <property type="protein sequence ID" value="SHI32238.1"/>
    <property type="molecule type" value="Genomic_DNA"/>
</dbReference>
<comment type="subcellular location">
    <subcellularLocation>
        <location evidence="1">Membrane</location>
        <topology evidence="1">Multi-pass membrane protein</topology>
    </subcellularLocation>
</comment>
<feature type="domain" description="O-antigen ligase-related" evidence="7">
    <location>
        <begin position="184"/>
        <end position="336"/>
    </location>
</feature>
<feature type="repeat" description="TPR" evidence="5">
    <location>
        <begin position="505"/>
        <end position="538"/>
    </location>
</feature>
<dbReference type="Pfam" id="PF04932">
    <property type="entry name" value="Wzy_C"/>
    <property type="match status" value="1"/>
</dbReference>
<name>A0A1M6A6X0_9BACE</name>
<feature type="transmembrane region" description="Helical" evidence="6">
    <location>
        <begin position="29"/>
        <end position="50"/>
    </location>
</feature>
<evidence type="ECO:0000313" key="8">
    <source>
        <dbReference type="EMBL" id="SHI32238.1"/>
    </source>
</evidence>
<dbReference type="PANTHER" id="PTHR37422:SF13">
    <property type="entry name" value="LIPOPOLYSACCHARIDE BIOSYNTHESIS PROTEIN PA4999-RELATED"/>
    <property type="match status" value="1"/>
</dbReference>
<feature type="transmembrane region" description="Helical" evidence="6">
    <location>
        <begin position="356"/>
        <end position="375"/>
    </location>
</feature>
<feature type="transmembrane region" description="Helical" evidence="6">
    <location>
        <begin position="179"/>
        <end position="196"/>
    </location>
</feature>
<feature type="transmembrane region" description="Helical" evidence="6">
    <location>
        <begin position="233"/>
        <end position="254"/>
    </location>
</feature>
<protein>
    <submittedName>
        <fullName evidence="8">O-antigen ligase</fullName>
    </submittedName>
</protein>
<keyword evidence="9" id="KW-1185">Reference proteome</keyword>
<dbReference type="GO" id="GO:0016020">
    <property type="term" value="C:membrane"/>
    <property type="evidence" value="ECO:0007669"/>
    <property type="project" value="UniProtKB-SubCell"/>
</dbReference>
<feature type="transmembrane region" description="Helical" evidence="6">
    <location>
        <begin position="412"/>
        <end position="430"/>
    </location>
</feature>
<keyword evidence="8" id="KW-0436">Ligase</keyword>
<accession>A0A1M6A6X0</accession>
<dbReference type="InterPro" id="IPR019734">
    <property type="entry name" value="TPR_rpt"/>
</dbReference>
<reference evidence="9" key="1">
    <citation type="submission" date="2016-11" db="EMBL/GenBank/DDBJ databases">
        <authorList>
            <person name="Varghese N."/>
            <person name="Submissions S."/>
        </authorList>
    </citation>
    <scope>NUCLEOTIDE SEQUENCE [LARGE SCALE GENOMIC DNA]</scope>
    <source>
        <strain evidence="9">DSM 26884</strain>
    </source>
</reference>
<dbReference type="InterPro" id="IPR007016">
    <property type="entry name" value="O-antigen_ligase-rel_domated"/>
</dbReference>
<evidence type="ECO:0000256" key="3">
    <source>
        <dbReference type="ARBA" id="ARBA00022989"/>
    </source>
</evidence>
<keyword evidence="2 6" id="KW-0812">Transmembrane</keyword>
<evidence type="ECO:0000259" key="7">
    <source>
        <dbReference type="Pfam" id="PF04932"/>
    </source>
</evidence>
<feature type="transmembrane region" description="Helical" evidence="6">
    <location>
        <begin position="325"/>
        <end position="344"/>
    </location>
</feature>
<gene>
    <name evidence="8" type="ORF">SAMN05444350_10186</name>
</gene>
<keyword evidence="3 6" id="KW-1133">Transmembrane helix</keyword>
<dbReference type="eggNOG" id="COG3307">
    <property type="taxonomic scope" value="Bacteria"/>
</dbReference>
<dbReference type="eggNOG" id="COG0457">
    <property type="taxonomic scope" value="Bacteria"/>
</dbReference>
<dbReference type="SUPFAM" id="SSF48452">
    <property type="entry name" value="TPR-like"/>
    <property type="match status" value="1"/>
</dbReference>
<dbReference type="InterPro" id="IPR051533">
    <property type="entry name" value="WaaL-like"/>
</dbReference>
<dbReference type="Gene3D" id="1.25.40.10">
    <property type="entry name" value="Tetratricopeptide repeat domain"/>
    <property type="match status" value="1"/>
</dbReference>
<evidence type="ECO:0000256" key="1">
    <source>
        <dbReference type="ARBA" id="ARBA00004141"/>
    </source>
</evidence>
<proteinExistence type="predicted"/>
<organism evidence="8 9">
    <name type="scientific">Bacteroides stercorirosoris</name>
    <dbReference type="NCBI Taxonomy" id="871324"/>
    <lineage>
        <taxon>Bacteria</taxon>
        <taxon>Pseudomonadati</taxon>
        <taxon>Bacteroidota</taxon>
        <taxon>Bacteroidia</taxon>
        <taxon>Bacteroidales</taxon>
        <taxon>Bacteroidaceae</taxon>
        <taxon>Bacteroides</taxon>
    </lineage>
</organism>